<protein>
    <submittedName>
        <fullName evidence="1">Uncharacterized protein</fullName>
    </submittedName>
</protein>
<dbReference type="EMBL" id="GBRH01272593">
    <property type="protein sequence ID" value="JAD25302.1"/>
    <property type="molecule type" value="Transcribed_RNA"/>
</dbReference>
<organism evidence="1">
    <name type="scientific">Arundo donax</name>
    <name type="common">Giant reed</name>
    <name type="synonym">Donax arundinaceus</name>
    <dbReference type="NCBI Taxonomy" id="35708"/>
    <lineage>
        <taxon>Eukaryota</taxon>
        <taxon>Viridiplantae</taxon>
        <taxon>Streptophyta</taxon>
        <taxon>Embryophyta</taxon>
        <taxon>Tracheophyta</taxon>
        <taxon>Spermatophyta</taxon>
        <taxon>Magnoliopsida</taxon>
        <taxon>Liliopsida</taxon>
        <taxon>Poales</taxon>
        <taxon>Poaceae</taxon>
        <taxon>PACMAD clade</taxon>
        <taxon>Arundinoideae</taxon>
        <taxon>Arundineae</taxon>
        <taxon>Arundo</taxon>
    </lineage>
</organism>
<proteinExistence type="predicted"/>
<name>A0A0A8YSB6_ARUDO</name>
<evidence type="ECO:0000313" key="1">
    <source>
        <dbReference type="EMBL" id="JAD25302.1"/>
    </source>
</evidence>
<reference evidence="1" key="1">
    <citation type="submission" date="2014-09" db="EMBL/GenBank/DDBJ databases">
        <authorList>
            <person name="Magalhaes I.L.F."/>
            <person name="Oliveira U."/>
            <person name="Santos F.R."/>
            <person name="Vidigal T.H.D.A."/>
            <person name="Brescovit A.D."/>
            <person name="Santos A.J."/>
        </authorList>
    </citation>
    <scope>NUCLEOTIDE SEQUENCE</scope>
    <source>
        <tissue evidence="1">Shoot tissue taken approximately 20 cm above the soil surface</tissue>
    </source>
</reference>
<reference evidence="1" key="2">
    <citation type="journal article" date="2015" name="Data Brief">
        <title>Shoot transcriptome of the giant reed, Arundo donax.</title>
        <authorList>
            <person name="Barrero R.A."/>
            <person name="Guerrero F.D."/>
            <person name="Moolhuijzen P."/>
            <person name="Goolsby J.A."/>
            <person name="Tidwell J."/>
            <person name="Bellgard S.E."/>
            <person name="Bellgard M.I."/>
        </authorList>
    </citation>
    <scope>NUCLEOTIDE SEQUENCE</scope>
    <source>
        <tissue evidence="1">Shoot tissue taken approximately 20 cm above the soil surface</tissue>
    </source>
</reference>
<accession>A0A0A8YSB6</accession>
<dbReference type="AlphaFoldDB" id="A0A0A8YSB6"/>
<sequence length="42" mass="4816">MTTVSLFDTYDIFMGKCKSLFGVLQYSDLMAFFSSEPMSFQT</sequence>